<dbReference type="Proteomes" id="UP001497535">
    <property type="component" value="Unassembled WGS sequence"/>
</dbReference>
<sequence length="70" mass="8139">MLVRSWTPTRKAFQKEVNSTHLPLNLGRDSFGRWKRVSVVWEGSGKFADNVPLSEWSFLLYFINLRNVVG</sequence>
<accession>A0ACB0ZCV4</accession>
<reference evidence="1" key="1">
    <citation type="submission" date="2023-11" db="EMBL/GenBank/DDBJ databases">
        <authorList>
            <person name="Poullet M."/>
        </authorList>
    </citation>
    <scope>NUCLEOTIDE SEQUENCE</scope>
    <source>
        <strain evidence="1">E1834</strain>
    </source>
</reference>
<organism evidence="1 2">
    <name type="scientific">Meloidogyne enterolobii</name>
    <name type="common">Root-knot nematode worm</name>
    <name type="synonym">Meloidogyne mayaguensis</name>
    <dbReference type="NCBI Taxonomy" id="390850"/>
    <lineage>
        <taxon>Eukaryota</taxon>
        <taxon>Metazoa</taxon>
        <taxon>Ecdysozoa</taxon>
        <taxon>Nematoda</taxon>
        <taxon>Chromadorea</taxon>
        <taxon>Rhabditida</taxon>
        <taxon>Tylenchina</taxon>
        <taxon>Tylenchomorpha</taxon>
        <taxon>Tylenchoidea</taxon>
        <taxon>Meloidogynidae</taxon>
        <taxon>Meloidogyninae</taxon>
        <taxon>Meloidogyne</taxon>
    </lineage>
</organism>
<evidence type="ECO:0000313" key="2">
    <source>
        <dbReference type="Proteomes" id="UP001497535"/>
    </source>
</evidence>
<dbReference type="EMBL" id="CAVMJV010000031">
    <property type="protein sequence ID" value="CAK5076877.1"/>
    <property type="molecule type" value="Genomic_DNA"/>
</dbReference>
<proteinExistence type="predicted"/>
<gene>
    <name evidence="1" type="ORF">MENTE1834_LOCUS23754</name>
</gene>
<name>A0ACB0ZCV4_MELEN</name>
<protein>
    <submittedName>
        <fullName evidence="1">Uncharacterized protein</fullName>
    </submittedName>
</protein>
<comment type="caution">
    <text evidence="1">The sequence shown here is derived from an EMBL/GenBank/DDBJ whole genome shotgun (WGS) entry which is preliminary data.</text>
</comment>
<evidence type="ECO:0000313" key="1">
    <source>
        <dbReference type="EMBL" id="CAK5076877.1"/>
    </source>
</evidence>
<keyword evidence="2" id="KW-1185">Reference proteome</keyword>